<dbReference type="GO" id="GO:0045893">
    <property type="term" value="P:positive regulation of DNA-templated transcription"/>
    <property type="evidence" value="ECO:0007669"/>
    <property type="project" value="TreeGrafter"/>
</dbReference>
<dbReference type="Pfam" id="PF03195">
    <property type="entry name" value="LOB"/>
    <property type="match status" value="1"/>
</dbReference>
<dbReference type="PANTHER" id="PTHR31529">
    <property type="entry name" value="LOB DOMAIN CONTAINING PROTEIN"/>
    <property type="match status" value="1"/>
</dbReference>
<organism evidence="4">
    <name type="scientific">Fagus sylvatica</name>
    <name type="common">Beechnut</name>
    <dbReference type="NCBI Taxonomy" id="28930"/>
    <lineage>
        <taxon>Eukaryota</taxon>
        <taxon>Viridiplantae</taxon>
        <taxon>Streptophyta</taxon>
        <taxon>Embryophyta</taxon>
        <taxon>Tracheophyta</taxon>
        <taxon>Spermatophyta</taxon>
        <taxon>Magnoliopsida</taxon>
        <taxon>eudicotyledons</taxon>
        <taxon>Gunneridae</taxon>
        <taxon>Pentapetalae</taxon>
        <taxon>rosids</taxon>
        <taxon>fabids</taxon>
        <taxon>Fagales</taxon>
        <taxon>Fagaceae</taxon>
        <taxon>Fagus</taxon>
    </lineage>
</organism>
<feature type="region of interest" description="Disordered" evidence="2">
    <location>
        <begin position="200"/>
        <end position="239"/>
    </location>
</feature>
<dbReference type="GO" id="GO:0009755">
    <property type="term" value="P:hormone-mediated signaling pathway"/>
    <property type="evidence" value="ECO:0007669"/>
    <property type="project" value="TreeGrafter"/>
</dbReference>
<comment type="similarity">
    <text evidence="1">Belongs to the LOB domain-containing protein family.</text>
</comment>
<evidence type="ECO:0000256" key="1">
    <source>
        <dbReference type="ARBA" id="ARBA00005474"/>
    </source>
</evidence>
<evidence type="ECO:0000259" key="3">
    <source>
        <dbReference type="PROSITE" id="PS50891"/>
    </source>
</evidence>
<reference evidence="4" key="1">
    <citation type="submission" date="2018-02" db="EMBL/GenBank/DDBJ databases">
        <authorList>
            <person name="Cohen D.B."/>
            <person name="Kent A.D."/>
        </authorList>
    </citation>
    <scope>NUCLEOTIDE SEQUENCE</scope>
</reference>
<evidence type="ECO:0000313" key="5">
    <source>
        <dbReference type="EMBL" id="SPC88462.1"/>
    </source>
</evidence>
<feature type="region of interest" description="Disordered" evidence="2">
    <location>
        <begin position="1"/>
        <end position="20"/>
    </location>
</feature>
<gene>
    <name evidence="5" type="ORF">FSB_LOCUS16344</name>
    <name evidence="4" type="ORF">FSB_LOCUS1724</name>
</gene>
<dbReference type="InterPro" id="IPR004883">
    <property type="entry name" value="LOB"/>
</dbReference>
<dbReference type="PROSITE" id="PS50891">
    <property type="entry name" value="LOB"/>
    <property type="match status" value="1"/>
</dbReference>
<feature type="domain" description="LOB" evidence="3">
    <location>
        <begin position="36"/>
        <end position="138"/>
    </location>
</feature>
<sequence>MAEPRGDGTSGTTRRKGIGKRAMATAEAEPVVAAMAPCGACKFLRRKCINGCIFAPHFGSDQGAARFAAVHKVFGASNVSKLLLHIPLNRRQDAVVAISYEAQARLSDPVYGCVSTILALQQQVASLQAELAMVQTQLLNNRFAFANAFQNSQQTQQHQQQQHQNIAVLQPAYSNNSSASNNLISMSGFTSNFDLVANTTPSSHSLEPLQLSQPSHDEEEDEEESRIPHVFGNEILHRS</sequence>
<evidence type="ECO:0000256" key="2">
    <source>
        <dbReference type="SAM" id="MobiDB-lite"/>
    </source>
</evidence>
<name>A0A2N9EGE5_FAGSY</name>
<accession>A0A2N9EGE5</accession>
<proteinExistence type="inferred from homology"/>
<dbReference type="EMBL" id="OIVN01000079">
    <property type="protein sequence ID" value="SPC73842.1"/>
    <property type="molecule type" value="Genomic_DNA"/>
</dbReference>
<dbReference type="AlphaFoldDB" id="A0A2N9EGE5"/>
<dbReference type="GO" id="GO:0005634">
    <property type="term" value="C:nucleus"/>
    <property type="evidence" value="ECO:0007669"/>
    <property type="project" value="TreeGrafter"/>
</dbReference>
<evidence type="ECO:0000313" key="4">
    <source>
        <dbReference type="EMBL" id="SPC73842.1"/>
    </source>
</evidence>
<protein>
    <recommendedName>
        <fullName evidence="3">LOB domain-containing protein</fullName>
    </recommendedName>
</protein>
<dbReference type="PANTHER" id="PTHR31529:SF12">
    <property type="entry name" value="LOB DOMAIN-CONTAINING PROTEIN 20"/>
    <property type="match status" value="1"/>
</dbReference>
<dbReference type="EMBL" id="OIVN01001000">
    <property type="protein sequence ID" value="SPC88462.1"/>
    <property type="molecule type" value="Genomic_DNA"/>
</dbReference>
<feature type="compositionally biased region" description="Polar residues" evidence="2">
    <location>
        <begin position="200"/>
        <end position="214"/>
    </location>
</feature>